<feature type="compositionally biased region" description="Basic and acidic residues" evidence="1">
    <location>
        <begin position="545"/>
        <end position="557"/>
    </location>
</feature>
<evidence type="ECO:0000313" key="2">
    <source>
        <dbReference type="EMBL" id="KAJ7321579.1"/>
    </source>
</evidence>
<evidence type="ECO:0000256" key="1">
    <source>
        <dbReference type="SAM" id="MobiDB-lite"/>
    </source>
</evidence>
<feature type="compositionally biased region" description="Acidic residues" evidence="1">
    <location>
        <begin position="342"/>
        <end position="362"/>
    </location>
</feature>
<dbReference type="EMBL" id="JARIHO010000050">
    <property type="protein sequence ID" value="KAJ7321579.1"/>
    <property type="molecule type" value="Genomic_DNA"/>
</dbReference>
<feature type="region of interest" description="Disordered" evidence="1">
    <location>
        <begin position="754"/>
        <end position="810"/>
    </location>
</feature>
<protein>
    <submittedName>
        <fullName evidence="2">Uncharacterized protein</fullName>
    </submittedName>
</protein>
<accession>A0AAD7EG15</accession>
<proteinExistence type="predicted"/>
<feature type="compositionally biased region" description="Basic residues" evidence="1">
    <location>
        <begin position="767"/>
        <end position="781"/>
    </location>
</feature>
<gene>
    <name evidence="2" type="ORF">DFH08DRAFT_1033489</name>
</gene>
<evidence type="ECO:0000313" key="3">
    <source>
        <dbReference type="Proteomes" id="UP001218218"/>
    </source>
</evidence>
<reference evidence="2" key="1">
    <citation type="submission" date="2023-03" db="EMBL/GenBank/DDBJ databases">
        <title>Massive genome expansion in bonnet fungi (Mycena s.s.) driven by repeated elements and novel gene families across ecological guilds.</title>
        <authorList>
            <consortium name="Lawrence Berkeley National Laboratory"/>
            <person name="Harder C.B."/>
            <person name="Miyauchi S."/>
            <person name="Viragh M."/>
            <person name="Kuo A."/>
            <person name="Thoen E."/>
            <person name="Andreopoulos B."/>
            <person name="Lu D."/>
            <person name="Skrede I."/>
            <person name="Drula E."/>
            <person name="Henrissat B."/>
            <person name="Morin E."/>
            <person name="Kohler A."/>
            <person name="Barry K."/>
            <person name="LaButti K."/>
            <person name="Morin E."/>
            <person name="Salamov A."/>
            <person name="Lipzen A."/>
            <person name="Mereny Z."/>
            <person name="Hegedus B."/>
            <person name="Baldrian P."/>
            <person name="Stursova M."/>
            <person name="Weitz H."/>
            <person name="Taylor A."/>
            <person name="Grigoriev I.V."/>
            <person name="Nagy L.G."/>
            <person name="Martin F."/>
            <person name="Kauserud H."/>
        </authorList>
    </citation>
    <scope>NUCLEOTIDE SEQUENCE</scope>
    <source>
        <strain evidence="2">CBHHK002</strain>
    </source>
</reference>
<feature type="region of interest" description="Disordered" evidence="1">
    <location>
        <begin position="853"/>
        <end position="929"/>
    </location>
</feature>
<comment type="caution">
    <text evidence="2">The sequence shown here is derived from an EMBL/GenBank/DDBJ whole genome shotgun (WGS) entry which is preliminary data.</text>
</comment>
<organism evidence="2 3">
    <name type="scientific">Mycena albidolilacea</name>
    <dbReference type="NCBI Taxonomy" id="1033008"/>
    <lineage>
        <taxon>Eukaryota</taxon>
        <taxon>Fungi</taxon>
        <taxon>Dikarya</taxon>
        <taxon>Basidiomycota</taxon>
        <taxon>Agaricomycotina</taxon>
        <taxon>Agaricomycetes</taxon>
        <taxon>Agaricomycetidae</taxon>
        <taxon>Agaricales</taxon>
        <taxon>Marasmiineae</taxon>
        <taxon>Mycenaceae</taxon>
        <taxon>Mycena</taxon>
    </lineage>
</organism>
<feature type="region of interest" description="Disordered" evidence="1">
    <location>
        <begin position="314"/>
        <end position="396"/>
    </location>
</feature>
<name>A0AAD7EG15_9AGAR</name>
<feature type="region of interest" description="Disordered" evidence="1">
    <location>
        <begin position="537"/>
        <end position="597"/>
    </location>
</feature>
<keyword evidence="3" id="KW-1185">Reference proteome</keyword>
<sequence>MTEAVAESRPRKGNESGASKVTKALEAAIKKNKKIEYNLAIDEIFVDCNQKIAELAARFNKDVNEVRATVCCVSQSKVHRKPTLRNGVAHQRSLDLQNQGITKSIKDLYAELDQELENGTFSYRSVDKVEEKRLIDQIDARLTAKQIGDELLDLFERTGVRAFAFVACGHADDLSRAHYVDSDDTLDFFTQGLDMSALHFMRKFEQWSCNLNEGKRVKNGSTAVRKDVSRLITDRLWKAFNFTIARSATKNPKAKMDYVNYDKLHGKYSVKLTGNVPRSRPATWNVDTLRLVRDGLMDSTIDFVPMTPAQVKELAAEQKKQGPYKGKAETGAGRKKSKAVGSEEDSSSEEEEDDDDSSDEEPAGQHSPSPGHVLLGRESIEDPPRRPSNPATCFSTTQIDDMVLAPISSTTPVPASTAALAPISSATPAPASTALLPDPTPIFRIADAFIHDYGALQRNGGDEPFQPKDETHMPPLPSTFSRYSGMNDYIGWDMGMPMGMGLYGSGTDEYGGGMDEGMGRGAYAPSAMWPVLNMPPLSPPAAEKQGCDKVGDGEHHEPAKKRARKENAPRGRGGMHGSRGRNATGESKKKKSATDTGVRVNSVQVITSGLTPEGKLRIGKCLSDPEVEDRVSCGLSAFKTQDKEDLLFSPKWMQQQIDEWFQTVFPRLFKFLDRRHRDEILHWVLVRKSGHMQYVMQRSTFIGEELEEAKGSKARRWPEYSIRIATKHKIPASLVKAGFDHALAKLMTGEELASESESEVELSPGRTVRRKSRKVAPRKRTVAVEEDLSSSECSELDGDEFESAEEDDECRACQRSKSSSFGVADAKKEADHDSLFLDGNDSDLEENSPQYLSAVGSSNKRTAPASFESQGRTKRSRSGSVISHHSLTISINDSPSPHLHPATSSFVYDPDQDPARLGASAFGGTAGTH</sequence>
<dbReference type="AlphaFoldDB" id="A0AAD7EG15"/>
<feature type="compositionally biased region" description="Polar residues" evidence="1">
    <location>
        <begin position="878"/>
        <end position="895"/>
    </location>
</feature>
<dbReference type="Proteomes" id="UP001218218">
    <property type="component" value="Unassembled WGS sequence"/>
</dbReference>
<feature type="compositionally biased region" description="Acidic residues" evidence="1">
    <location>
        <begin position="784"/>
        <end position="809"/>
    </location>
</feature>